<evidence type="ECO:0000256" key="3">
    <source>
        <dbReference type="ARBA" id="ARBA00022475"/>
    </source>
</evidence>
<organism evidence="9 10">
    <name type="scientific">Catenulispora pinistramenti</name>
    <dbReference type="NCBI Taxonomy" id="2705254"/>
    <lineage>
        <taxon>Bacteria</taxon>
        <taxon>Bacillati</taxon>
        <taxon>Actinomycetota</taxon>
        <taxon>Actinomycetes</taxon>
        <taxon>Catenulisporales</taxon>
        <taxon>Catenulisporaceae</taxon>
        <taxon>Catenulispora</taxon>
    </lineage>
</organism>
<evidence type="ECO:0000256" key="1">
    <source>
        <dbReference type="ARBA" id="ARBA00004651"/>
    </source>
</evidence>
<dbReference type="SUPFAM" id="SSF161098">
    <property type="entry name" value="MetI-like"/>
    <property type="match status" value="1"/>
</dbReference>
<dbReference type="PANTHER" id="PTHR30193">
    <property type="entry name" value="ABC TRANSPORTER PERMEASE PROTEIN"/>
    <property type="match status" value="1"/>
</dbReference>
<evidence type="ECO:0000256" key="2">
    <source>
        <dbReference type="ARBA" id="ARBA00022448"/>
    </source>
</evidence>
<feature type="domain" description="ABC transmembrane type-1" evidence="8">
    <location>
        <begin position="85"/>
        <end position="300"/>
    </location>
</feature>
<name>A0ABS5KMR7_9ACTN</name>
<evidence type="ECO:0000313" key="9">
    <source>
        <dbReference type="EMBL" id="MBS2547357.1"/>
    </source>
</evidence>
<feature type="transmembrane region" description="Helical" evidence="7">
    <location>
        <begin position="21"/>
        <end position="47"/>
    </location>
</feature>
<dbReference type="InterPro" id="IPR051393">
    <property type="entry name" value="ABC_transporter_permease"/>
</dbReference>
<evidence type="ECO:0000259" key="8">
    <source>
        <dbReference type="PROSITE" id="PS50928"/>
    </source>
</evidence>
<dbReference type="CDD" id="cd06261">
    <property type="entry name" value="TM_PBP2"/>
    <property type="match status" value="1"/>
</dbReference>
<feature type="transmembrane region" description="Helical" evidence="7">
    <location>
        <begin position="122"/>
        <end position="144"/>
    </location>
</feature>
<sequence length="312" mass="34137">MTTRSERGRLGRPRPARARSVLSGLAPLAWIGPAIALIAFAVLWPVVKMVQSSTTHWSRYGVNLGSNGTDNYNKLFKEQDLSGVLERTGIWVVVVVTCTVVISLGVAQLFNQKFPGRTIARWALIAPWAASVMMTAIIFKWMLYPGYGFINIILNDLGLVDRNSTTADWLGHSGSGFMWEMAVAIFVSIPFTSYTVIAGLQTVPAEVYEAAKVDGASKARTYFSVTLPLLRPALLVATVINVMNVFNSFPIIWEMTKGGPGYDTATTTVFMWILKGQNIGESAALSMVNFALIIVIVFAFLKVSKWNSEADA</sequence>
<feature type="transmembrane region" description="Helical" evidence="7">
    <location>
        <begin position="177"/>
        <end position="200"/>
    </location>
</feature>
<dbReference type="RefSeq" id="WP_212008957.1">
    <property type="nucleotide sequence ID" value="NZ_JAAFYZ010000027.1"/>
</dbReference>
<dbReference type="InterPro" id="IPR035906">
    <property type="entry name" value="MetI-like_sf"/>
</dbReference>
<comment type="subcellular location">
    <subcellularLocation>
        <location evidence="1 7">Cell membrane</location>
        <topology evidence="1 7">Multi-pass membrane protein</topology>
    </subcellularLocation>
</comment>
<evidence type="ECO:0000313" key="10">
    <source>
        <dbReference type="Proteomes" id="UP000730482"/>
    </source>
</evidence>
<dbReference type="Proteomes" id="UP000730482">
    <property type="component" value="Unassembled WGS sequence"/>
</dbReference>
<keyword evidence="10" id="KW-1185">Reference proteome</keyword>
<dbReference type="Pfam" id="PF00528">
    <property type="entry name" value="BPD_transp_1"/>
    <property type="match status" value="1"/>
</dbReference>
<dbReference type="InterPro" id="IPR000515">
    <property type="entry name" value="MetI-like"/>
</dbReference>
<keyword evidence="4 7" id="KW-0812">Transmembrane</keyword>
<feature type="transmembrane region" description="Helical" evidence="7">
    <location>
        <begin position="282"/>
        <end position="301"/>
    </location>
</feature>
<accession>A0ABS5KMR7</accession>
<feature type="transmembrane region" description="Helical" evidence="7">
    <location>
        <begin position="90"/>
        <end position="110"/>
    </location>
</feature>
<comment type="similarity">
    <text evidence="7">Belongs to the binding-protein-dependent transport system permease family.</text>
</comment>
<evidence type="ECO:0000256" key="4">
    <source>
        <dbReference type="ARBA" id="ARBA00022692"/>
    </source>
</evidence>
<evidence type="ECO:0000256" key="6">
    <source>
        <dbReference type="ARBA" id="ARBA00023136"/>
    </source>
</evidence>
<gene>
    <name evidence="9" type="ORF">KGQ19_10770</name>
</gene>
<evidence type="ECO:0000256" key="5">
    <source>
        <dbReference type="ARBA" id="ARBA00022989"/>
    </source>
</evidence>
<evidence type="ECO:0000256" key="7">
    <source>
        <dbReference type="RuleBase" id="RU363032"/>
    </source>
</evidence>
<feature type="transmembrane region" description="Helical" evidence="7">
    <location>
        <begin position="221"/>
        <end position="246"/>
    </location>
</feature>
<dbReference type="PROSITE" id="PS50928">
    <property type="entry name" value="ABC_TM1"/>
    <property type="match status" value="1"/>
</dbReference>
<keyword evidence="6 7" id="KW-0472">Membrane</keyword>
<keyword evidence="3" id="KW-1003">Cell membrane</keyword>
<dbReference type="PANTHER" id="PTHR30193:SF37">
    <property type="entry name" value="INNER MEMBRANE ABC TRANSPORTER PERMEASE PROTEIN YCJO"/>
    <property type="match status" value="1"/>
</dbReference>
<protein>
    <submittedName>
        <fullName evidence="9">Sugar ABC transporter permease</fullName>
    </submittedName>
</protein>
<comment type="caution">
    <text evidence="9">The sequence shown here is derived from an EMBL/GenBank/DDBJ whole genome shotgun (WGS) entry which is preliminary data.</text>
</comment>
<proteinExistence type="inferred from homology"/>
<dbReference type="EMBL" id="JAAFYZ010000027">
    <property type="protein sequence ID" value="MBS2547357.1"/>
    <property type="molecule type" value="Genomic_DNA"/>
</dbReference>
<reference evidence="9 10" key="1">
    <citation type="submission" date="2020-02" db="EMBL/GenBank/DDBJ databases">
        <title>Acidophilic actinobacteria isolated from forest soil.</title>
        <authorList>
            <person name="Golinska P."/>
        </authorList>
    </citation>
    <scope>NUCLEOTIDE SEQUENCE [LARGE SCALE GENOMIC DNA]</scope>
    <source>
        <strain evidence="9 10">NL8</strain>
    </source>
</reference>
<keyword evidence="5 7" id="KW-1133">Transmembrane helix</keyword>
<dbReference type="Gene3D" id="1.10.3720.10">
    <property type="entry name" value="MetI-like"/>
    <property type="match status" value="1"/>
</dbReference>
<keyword evidence="2 7" id="KW-0813">Transport</keyword>